<accession>W0HXU9</accession>
<dbReference type="OrthoDB" id="7065744at2"/>
<dbReference type="PATRIC" id="fig|1239307.3.peg.2106"/>
<feature type="chain" id="PRO_5004789902" description="Hemolysin" evidence="1">
    <location>
        <begin position="26"/>
        <end position="82"/>
    </location>
</feature>
<reference evidence="2 3" key="1">
    <citation type="journal article" date="2014" name="Genome Biol. Evol.">
        <title>Genome degeneration and adaptation in a nascent stage of symbiosis.</title>
        <authorList>
            <person name="Oakeson K.F."/>
            <person name="Gil R."/>
            <person name="Clayton A.L."/>
            <person name="Dunn D.M."/>
            <person name="von Niederhausern A.C."/>
            <person name="Hamil C."/>
            <person name="Aoyagi A."/>
            <person name="Duval B."/>
            <person name="Baca A."/>
            <person name="Silva F.J."/>
            <person name="Vallier A."/>
            <person name="Jackson D.G."/>
            <person name="Latorre A."/>
            <person name="Weiss R.B."/>
            <person name="Heddi A."/>
            <person name="Moya A."/>
            <person name="Dale C."/>
        </authorList>
    </citation>
    <scope>NUCLEOTIDE SEQUENCE [LARGE SCALE GENOMIC DNA]</scope>
    <source>
        <strain evidence="2 3">HS1</strain>
    </source>
</reference>
<dbReference type="HOGENOM" id="CLU_155318_2_1_6"/>
<keyword evidence="1" id="KW-0732">Signal</keyword>
<evidence type="ECO:0000256" key="1">
    <source>
        <dbReference type="SAM" id="SignalP"/>
    </source>
</evidence>
<gene>
    <name evidence="2" type="ORF">Sant_1911</name>
</gene>
<evidence type="ECO:0000313" key="3">
    <source>
        <dbReference type="Proteomes" id="UP000019028"/>
    </source>
</evidence>
<dbReference type="KEGG" id="sod:Sant_1911"/>
<dbReference type="InterPro" id="IPR005590">
    <property type="entry name" value="DUF333"/>
</dbReference>
<name>W0HXU9_9GAMM</name>
<dbReference type="Pfam" id="PF03891">
    <property type="entry name" value="DUF333"/>
    <property type="match status" value="1"/>
</dbReference>
<keyword evidence="3" id="KW-1185">Reference proteome</keyword>
<evidence type="ECO:0008006" key="4">
    <source>
        <dbReference type="Google" id="ProtNLM"/>
    </source>
</evidence>
<sequence>MTLSRWLLATSVVLLVACSSDPSVNDEPEQQGTAVRMPRPVLSQAEQAACSGVGGTLTAALQLDGSTVGMCQLTDGRRLPAR</sequence>
<dbReference type="EMBL" id="CP006569">
    <property type="protein sequence ID" value="AHF76963.1"/>
    <property type="molecule type" value="Genomic_DNA"/>
</dbReference>
<organism evidence="2 3">
    <name type="scientific">Sodalis praecaptivus</name>
    <dbReference type="NCBI Taxonomy" id="1239307"/>
    <lineage>
        <taxon>Bacteria</taxon>
        <taxon>Pseudomonadati</taxon>
        <taxon>Pseudomonadota</taxon>
        <taxon>Gammaproteobacteria</taxon>
        <taxon>Enterobacterales</taxon>
        <taxon>Bruguierivoracaceae</taxon>
        <taxon>Sodalis</taxon>
    </lineage>
</organism>
<protein>
    <recommendedName>
        <fullName evidence="4">Hemolysin</fullName>
    </recommendedName>
</protein>
<proteinExistence type="predicted"/>
<dbReference type="AlphaFoldDB" id="W0HXU9"/>
<feature type="signal peptide" evidence="1">
    <location>
        <begin position="1"/>
        <end position="25"/>
    </location>
</feature>
<evidence type="ECO:0000313" key="2">
    <source>
        <dbReference type="EMBL" id="AHF76963.1"/>
    </source>
</evidence>
<dbReference type="RefSeq" id="WP_025422093.1">
    <property type="nucleotide sequence ID" value="NZ_CAUIKD010000012.1"/>
</dbReference>
<dbReference type="Proteomes" id="UP000019028">
    <property type="component" value="Chromosome"/>
</dbReference>
<dbReference type="PROSITE" id="PS51257">
    <property type="entry name" value="PROKAR_LIPOPROTEIN"/>
    <property type="match status" value="1"/>
</dbReference>